<sequence length="111" mass="12559">MAENKRFRKEDSTDSVEEEKKEDKMMMVIMSKIEKKMEEKMGRIEATLAGFLREMKEMMSEVGDRKDCEEGGESGETRGNSVKCSQGLGPNDNLRAATHTHYPETSGDTMT</sequence>
<gene>
    <name evidence="2" type="ORF">ElyMa_004254200</name>
</gene>
<dbReference type="EMBL" id="BMAT01008571">
    <property type="protein sequence ID" value="GFR88513.1"/>
    <property type="molecule type" value="Genomic_DNA"/>
</dbReference>
<proteinExistence type="predicted"/>
<name>A0AAV4GSJ2_9GAST</name>
<feature type="region of interest" description="Disordered" evidence="1">
    <location>
        <begin position="60"/>
        <end position="111"/>
    </location>
</feature>
<reference evidence="2 3" key="1">
    <citation type="journal article" date="2021" name="Elife">
        <title>Chloroplast acquisition without the gene transfer in kleptoplastic sea slugs, Plakobranchus ocellatus.</title>
        <authorList>
            <person name="Maeda T."/>
            <person name="Takahashi S."/>
            <person name="Yoshida T."/>
            <person name="Shimamura S."/>
            <person name="Takaki Y."/>
            <person name="Nagai Y."/>
            <person name="Toyoda A."/>
            <person name="Suzuki Y."/>
            <person name="Arimoto A."/>
            <person name="Ishii H."/>
            <person name="Satoh N."/>
            <person name="Nishiyama T."/>
            <person name="Hasebe M."/>
            <person name="Maruyama T."/>
            <person name="Minagawa J."/>
            <person name="Obokata J."/>
            <person name="Shigenobu S."/>
        </authorList>
    </citation>
    <scope>NUCLEOTIDE SEQUENCE [LARGE SCALE GENOMIC DNA]</scope>
</reference>
<dbReference type="AlphaFoldDB" id="A0AAV4GSJ2"/>
<evidence type="ECO:0000256" key="1">
    <source>
        <dbReference type="SAM" id="MobiDB-lite"/>
    </source>
</evidence>
<feature type="region of interest" description="Disordered" evidence="1">
    <location>
        <begin position="1"/>
        <end position="23"/>
    </location>
</feature>
<dbReference type="Proteomes" id="UP000762676">
    <property type="component" value="Unassembled WGS sequence"/>
</dbReference>
<organism evidence="2 3">
    <name type="scientific">Elysia marginata</name>
    <dbReference type="NCBI Taxonomy" id="1093978"/>
    <lineage>
        <taxon>Eukaryota</taxon>
        <taxon>Metazoa</taxon>
        <taxon>Spiralia</taxon>
        <taxon>Lophotrochozoa</taxon>
        <taxon>Mollusca</taxon>
        <taxon>Gastropoda</taxon>
        <taxon>Heterobranchia</taxon>
        <taxon>Euthyneura</taxon>
        <taxon>Panpulmonata</taxon>
        <taxon>Sacoglossa</taxon>
        <taxon>Placobranchoidea</taxon>
        <taxon>Plakobranchidae</taxon>
        <taxon>Elysia</taxon>
    </lineage>
</organism>
<evidence type="ECO:0000313" key="2">
    <source>
        <dbReference type="EMBL" id="GFR88513.1"/>
    </source>
</evidence>
<keyword evidence="3" id="KW-1185">Reference proteome</keyword>
<evidence type="ECO:0000313" key="3">
    <source>
        <dbReference type="Proteomes" id="UP000762676"/>
    </source>
</evidence>
<protein>
    <submittedName>
        <fullName evidence="2">Uncharacterized protein</fullName>
    </submittedName>
</protein>
<feature type="compositionally biased region" description="Basic and acidic residues" evidence="1">
    <location>
        <begin position="60"/>
        <end position="69"/>
    </location>
</feature>
<comment type="caution">
    <text evidence="2">The sequence shown here is derived from an EMBL/GenBank/DDBJ whole genome shotgun (WGS) entry which is preliminary data.</text>
</comment>
<accession>A0AAV4GSJ2</accession>